<feature type="transmembrane region" description="Helical" evidence="5">
    <location>
        <begin position="124"/>
        <end position="144"/>
    </location>
</feature>
<feature type="transmembrane region" description="Helical" evidence="5">
    <location>
        <begin position="6"/>
        <end position="28"/>
    </location>
</feature>
<organism evidence="7 8">
    <name type="scientific">Inhella proteolytica</name>
    <dbReference type="NCBI Taxonomy" id="2795029"/>
    <lineage>
        <taxon>Bacteria</taxon>
        <taxon>Pseudomonadati</taxon>
        <taxon>Pseudomonadota</taxon>
        <taxon>Betaproteobacteria</taxon>
        <taxon>Burkholderiales</taxon>
        <taxon>Sphaerotilaceae</taxon>
        <taxon>Inhella</taxon>
    </lineage>
</organism>
<proteinExistence type="predicted"/>
<comment type="subcellular location">
    <subcellularLocation>
        <location evidence="1">Membrane</location>
        <topology evidence="1">Multi-pass membrane protein</topology>
    </subcellularLocation>
</comment>
<accession>A0A931JBM0</accession>
<name>A0A931JBM0_9BURK</name>
<dbReference type="Gene3D" id="1.20.1530.20">
    <property type="match status" value="1"/>
</dbReference>
<dbReference type="PANTHER" id="PTHR43021:SF2">
    <property type="entry name" value="CATION_H+ EXCHANGER DOMAIN-CONTAINING PROTEIN"/>
    <property type="match status" value="1"/>
</dbReference>
<evidence type="ECO:0000259" key="6">
    <source>
        <dbReference type="Pfam" id="PF00999"/>
    </source>
</evidence>
<evidence type="ECO:0000313" key="8">
    <source>
        <dbReference type="Proteomes" id="UP000613266"/>
    </source>
</evidence>
<dbReference type="PANTHER" id="PTHR43021">
    <property type="entry name" value="NA(+)/H(+) ANTIPORTER-RELATED"/>
    <property type="match status" value="1"/>
</dbReference>
<keyword evidence="2 5" id="KW-0812">Transmembrane</keyword>
<feature type="transmembrane region" description="Helical" evidence="5">
    <location>
        <begin position="192"/>
        <end position="217"/>
    </location>
</feature>
<dbReference type="Pfam" id="PF00999">
    <property type="entry name" value="Na_H_Exchanger"/>
    <property type="match status" value="1"/>
</dbReference>
<feature type="transmembrane region" description="Helical" evidence="5">
    <location>
        <begin position="156"/>
        <end position="180"/>
    </location>
</feature>
<reference evidence="7" key="1">
    <citation type="submission" date="2020-12" db="EMBL/GenBank/DDBJ databases">
        <title>The genome sequence of Inhella sp. 1Y17.</title>
        <authorList>
            <person name="Liu Y."/>
        </authorList>
    </citation>
    <scope>NUCLEOTIDE SEQUENCE</scope>
    <source>
        <strain evidence="7">1Y17</strain>
    </source>
</reference>
<keyword evidence="3 5" id="KW-1133">Transmembrane helix</keyword>
<keyword evidence="4 5" id="KW-0472">Membrane</keyword>
<feature type="transmembrane region" description="Helical" evidence="5">
    <location>
        <begin position="229"/>
        <end position="255"/>
    </location>
</feature>
<feature type="transmembrane region" description="Helical" evidence="5">
    <location>
        <begin position="332"/>
        <end position="351"/>
    </location>
</feature>
<feature type="transmembrane region" description="Helical" evidence="5">
    <location>
        <begin position="363"/>
        <end position="385"/>
    </location>
</feature>
<dbReference type="EMBL" id="JAEDAK010000027">
    <property type="protein sequence ID" value="MBH9579615.1"/>
    <property type="molecule type" value="Genomic_DNA"/>
</dbReference>
<protein>
    <submittedName>
        <fullName evidence="7">Cation:proton antiporter</fullName>
    </submittedName>
</protein>
<dbReference type="Proteomes" id="UP000613266">
    <property type="component" value="Unassembled WGS sequence"/>
</dbReference>
<dbReference type="GO" id="GO:0016020">
    <property type="term" value="C:membrane"/>
    <property type="evidence" value="ECO:0007669"/>
    <property type="project" value="UniProtKB-SubCell"/>
</dbReference>
<dbReference type="InterPro" id="IPR038770">
    <property type="entry name" value="Na+/solute_symporter_sf"/>
</dbReference>
<evidence type="ECO:0000256" key="3">
    <source>
        <dbReference type="ARBA" id="ARBA00022989"/>
    </source>
</evidence>
<evidence type="ECO:0000256" key="5">
    <source>
        <dbReference type="SAM" id="Phobius"/>
    </source>
</evidence>
<dbReference type="InterPro" id="IPR006153">
    <property type="entry name" value="Cation/H_exchanger_TM"/>
</dbReference>
<keyword evidence="8" id="KW-1185">Reference proteome</keyword>
<feature type="transmembrane region" description="Helical" evidence="5">
    <location>
        <begin position="267"/>
        <end position="286"/>
    </location>
</feature>
<feature type="domain" description="Cation/H+ exchanger transmembrane" evidence="6">
    <location>
        <begin position="23"/>
        <end position="357"/>
    </location>
</feature>
<evidence type="ECO:0000256" key="1">
    <source>
        <dbReference type="ARBA" id="ARBA00004141"/>
    </source>
</evidence>
<feature type="transmembrane region" description="Helical" evidence="5">
    <location>
        <begin position="40"/>
        <end position="58"/>
    </location>
</feature>
<evidence type="ECO:0000256" key="2">
    <source>
        <dbReference type="ARBA" id="ARBA00022692"/>
    </source>
</evidence>
<feature type="transmembrane region" description="Helical" evidence="5">
    <location>
        <begin position="298"/>
        <end position="320"/>
    </location>
</feature>
<sequence>MVLDDPGVLAALPTLAWPALLLLAWLLGETAHRTLGLPRISAYALVGVVAAPAQLGWLPAHSPGLDLVAYTAFGLLLFEFGYRVNLRWFRHNPWLGGAALADALLCFLAIGAVARWLGADAASAALLAALGMASSPAALVRVLNEERAAGQIAERLIHVAVVGCVLAVLAFKAVLAVHVYQSSGSLAQAAFAGGWALLLSAGLGLLAGVAMPALLSLPEQAPDSTLPYALAVIGLVGLSHLLQGSPIVAALAFGLTARHRRVVFARSARGFGPLGDLLTLTLFVYLGSRLDLAQVHQGLLLGLALVLTRLLVTPAVMAGFAHVSGTTPRKGALTGIGLMPLSAFALLLLEQSRHLQIDLLDQLAPLAAAILVLELAGPLCTRLALRWGGETR</sequence>
<evidence type="ECO:0000313" key="7">
    <source>
        <dbReference type="EMBL" id="MBH9579615.1"/>
    </source>
</evidence>
<gene>
    <name evidence="7" type="ORF">I7X39_22195</name>
</gene>
<comment type="caution">
    <text evidence="7">The sequence shown here is derived from an EMBL/GenBank/DDBJ whole genome shotgun (WGS) entry which is preliminary data.</text>
</comment>
<dbReference type="GO" id="GO:0015297">
    <property type="term" value="F:antiporter activity"/>
    <property type="evidence" value="ECO:0007669"/>
    <property type="project" value="InterPro"/>
</dbReference>
<feature type="transmembrane region" description="Helical" evidence="5">
    <location>
        <begin position="94"/>
        <end position="118"/>
    </location>
</feature>
<dbReference type="AlphaFoldDB" id="A0A931JBM0"/>
<dbReference type="RefSeq" id="WP_198113563.1">
    <property type="nucleotide sequence ID" value="NZ_JAEDAK010000027.1"/>
</dbReference>
<feature type="transmembrane region" description="Helical" evidence="5">
    <location>
        <begin position="64"/>
        <end position="82"/>
    </location>
</feature>
<evidence type="ECO:0000256" key="4">
    <source>
        <dbReference type="ARBA" id="ARBA00023136"/>
    </source>
</evidence>
<dbReference type="GO" id="GO:1902600">
    <property type="term" value="P:proton transmembrane transport"/>
    <property type="evidence" value="ECO:0007669"/>
    <property type="project" value="InterPro"/>
</dbReference>